<evidence type="ECO:0000313" key="2">
    <source>
        <dbReference type="Proteomes" id="UP000198935"/>
    </source>
</evidence>
<proteinExistence type="predicted"/>
<keyword evidence="2" id="KW-1185">Reference proteome</keyword>
<reference evidence="2" key="1">
    <citation type="submission" date="2016-10" db="EMBL/GenBank/DDBJ databases">
        <authorList>
            <person name="Varghese N."/>
            <person name="Submissions S."/>
        </authorList>
    </citation>
    <scope>NUCLEOTIDE SEQUENCE [LARGE SCALE GENOMIC DNA]</scope>
    <source>
        <strain evidence="2">SP</strain>
    </source>
</reference>
<dbReference type="Proteomes" id="UP000198935">
    <property type="component" value="Unassembled WGS sequence"/>
</dbReference>
<protein>
    <submittedName>
        <fullName evidence="1">Uncharacterized protein</fullName>
    </submittedName>
</protein>
<organism evidence="1 2">
    <name type="scientific">Evansella caseinilytica</name>
    <dbReference type="NCBI Taxonomy" id="1503961"/>
    <lineage>
        <taxon>Bacteria</taxon>
        <taxon>Bacillati</taxon>
        <taxon>Bacillota</taxon>
        <taxon>Bacilli</taxon>
        <taxon>Bacillales</taxon>
        <taxon>Bacillaceae</taxon>
        <taxon>Evansella</taxon>
    </lineage>
</organism>
<name>A0A1H3GK08_9BACI</name>
<sequence length="100" mass="11195">MFFPFETPPKRCATLHREAASCLIVSSRAMALGYSSKLCLQRKRQGAKPLHLFKSPIGVVFSYRACSDEQSYDAFPIELSRRIVIEAMLAEEETSTAPLP</sequence>
<dbReference type="AlphaFoldDB" id="A0A1H3GK08"/>
<accession>A0A1H3GK08</accession>
<evidence type="ECO:0000313" key="1">
    <source>
        <dbReference type="EMBL" id="SDY02844.1"/>
    </source>
</evidence>
<dbReference type="EMBL" id="FNPI01000001">
    <property type="protein sequence ID" value="SDY02844.1"/>
    <property type="molecule type" value="Genomic_DNA"/>
</dbReference>
<gene>
    <name evidence="1" type="ORF">SAMN05421736_101175</name>
</gene>